<dbReference type="AlphaFoldDB" id="A0AAW2TD91"/>
<name>A0AAW2TD91_9LAMI</name>
<dbReference type="Pfam" id="PF17919">
    <property type="entry name" value="RT_RNaseH_2"/>
    <property type="match status" value="1"/>
</dbReference>
<comment type="caution">
    <text evidence="3">The sequence shown here is derived from an EMBL/GenBank/DDBJ whole genome shotgun (WGS) entry which is preliminary data.</text>
</comment>
<accession>A0AAW2TD91</accession>
<dbReference type="InterPro" id="IPR000477">
    <property type="entry name" value="RT_dom"/>
</dbReference>
<sequence length="335" mass="38093">MCIDFRDLNKACPKDFYPLPRIDQLVDSTSGYELLSIMDASQGYHQMMLAPEDKKRVSFITSLGTFCYVAMPFGLKNAGATYQRLVDKIFRPQIGRNMEVYVDDMLVKSKKAQDHVKDLEETFSVLRKYKLKLNPGKCAFGVQGGRFLGFMVTQRGIEANPSKIKAILDMKAPSNVNKVQRLIGRIPVLSRFISKSAEKSLPFFRVLRKIRNFEWDTSCQQAFEELKNYLAKLLLLVKPCPGDTLYLYLSTTPQAVSSVLVREEEGKQKMPIYYVSKVLNEAEGRYAPIEKMALALVVTARKLRPYFLTHHVGVKTNMPLKQTLGKPDTSGRLIK</sequence>
<proteinExistence type="predicted"/>
<protein>
    <recommendedName>
        <fullName evidence="2">Reverse transcriptase domain-containing protein</fullName>
    </recommendedName>
</protein>
<dbReference type="PANTHER" id="PTHR37984">
    <property type="entry name" value="PROTEIN CBG26694"/>
    <property type="match status" value="1"/>
</dbReference>
<dbReference type="EMBL" id="JACGWN010000015">
    <property type="protein sequence ID" value="KAL0402710.1"/>
    <property type="molecule type" value="Genomic_DNA"/>
</dbReference>
<dbReference type="CDD" id="cd01647">
    <property type="entry name" value="RT_LTR"/>
    <property type="match status" value="1"/>
</dbReference>
<evidence type="ECO:0000259" key="2">
    <source>
        <dbReference type="PROSITE" id="PS50878"/>
    </source>
</evidence>
<dbReference type="InterPro" id="IPR050951">
    <property type="entry name" value="Retrovirus_Pol_polyprotein"/>
</dbReference>
<dbReference type="PANTHER" id="PTHR37984:SF5">
    <property type="entry name" value="PROTEIN NYNRIN-LIKE"/>
    <property type="match status" value="1"/>
</dbReference>
<dbReference type="InterPro" id="IPR043128">
    <property type="entry name" value="Rev_trsase/Diguanyl_cyclase"/>
</dbReference>
<gene>
    <name evidence="3" type="ORF">Slati_4300900</name>
</gene>
<keyword evidence="1" id="KW-0511">Multifunctional enzyme</keyword>
<feature type="domain" description="Reverse transcriptase" evidence="2">
    <location>
        <begin position="1"/>
        <end position="152"/>
    </location>
</feature>
<dbReference type="SUPFAM" id="SSF56672">
    <property type="entry name" value="DNA/RNA polymerases"/>
    <property type="match status" value="1"/>
</dbReference>
<dbReference type="Gene3D" id="3.10.20.370">
    <property type="match status" value="1"/>
</dbReference>
<dbReference type="PROSITE" id="PS50878">
    <property type="entry name" value="RT_POL"/>
    <property type="match status" value="1"/>
</dbReference>
<dbReference type="Gene3D" id="3.10.10.10">
    <property type="entry name" value="HIV Type 1 Reverse Transcriptase, subunit A, domain 1"/>
    <property type="match status" value="1"/>
</dbReference>
<dbReference type="InterPro" id="IPR043502">
    <property type="entry name" value="DNA/RNA_pol_sf"/>
</dbReference>
<reference evidence="3" key="1">
    <citation type="submission" date="2020-06" db="EMBL/GenBank/DDBJ databases">
        <authorList>
            <person name="Li T."/>
            <person name="Hu X."/>
            <person name="Zhang T."/>
            <person name="Song X."/>
            <person name="Zhang H."/>
            <person name="Dai N."/>
            <person name="Sheng W."/>
            <person name="Hou X."/>
            <person name="Wei L."/>
        </authorList>
    </citation>
    <scope>NUCLEOTIDE SEQUENCE</scope>
    <source>
        <strain evidence="3">KEN1</strain>
        <tissue evidence="3">Leaf</tissue>
    </source>
</reference>
<evidence type="ECO:0000313" key="3">
    <source>
        <dbReference type="EMBL" id="KAL0402710.1"/>
    </source>
</evidence>
<dbReference type="Gene3D" id="3.30.70.270">
    <property type="match status" value="2"/>
</dbReference>
<dbReference type="GO" id="GO:0003824">
    <property type="term" value="F:catalytic activity"/>
    <property type="evidence" value="ECO:0007669"/>
    <property type="project" value="UniProtKB-KW"/>
</dbReference>
<organism evidence="3">
    <name type="scientific">Sesamum latifolium</name>
    <dbReference type="NCBI Taxonomy" id="2727402"/>
    <lineage>
        <taxon>Eukaryota</taxon>
        <taxon>Viridiplantae</taxon>
        <taxon>Streptophyta</taxon>
        <taxon>Embryophyta</taxon>
        <taxon>Tracheophyta</taxon>
        <taxon>Spermatophyta</taxon>
        <taxon>Magnoliopsida</taxon>
        <taxon>eudicotyledons</taxon>
        <taxon>Gunneridae</taxon>
        <taxon>Pentapetalae</taxon>
        <taxon>asterids</taxon>
        <taxon>lamiids</taxon>
        <taxon>Lamiales</taxon>
        <taxon>Pedaliaceae</taxon>
        <taxon>Sesamum</taxon>
    </lineage>
</organism>
<reference evidence="3" key="2">
    <citation type="journal article" date="2024" name="Plant">
        <title>Genomic evolution and insights into agronomic trait innovations of Sesamum species.</title>
        <authorList>
            <person name="Miao H."/>
            <person name="Wang L."/>
            <person name="Qu L."/>
            <person name="Liu H."/>
            <person name="Sun Y."/>
            <person name="Le M."/>
            <person name="Wang Q."/>
            <person name="Wei S."/>
            <person name="Zheng Y."/>
            <person name="Lin W."/>
            <person name="Duan Y."/>
            <person name="Cao H."/>
            <person name="Xiong S."/>
            <person name="Wang X."/>
            <person name="Wei L."/>
            <person name="Li C."/>
            <person name="Ma Q."/>
            <person name="Ju M."/>
            <person name="Zhao R."/>
            <person name="Li G."/>
            <person name="Mu C."/>
            <person name="Tian Q."/>
            <person name="Mei H."/>
            <person name="Zhang T."/>
            <person name="Gao T."/>
            <person name="Zhang H."/>
        </authorList>
    </citation>
    <scope>NUCLEOTIDE SEQUENCE</scope>
    <source>
        <strain evidence="3">KEN1</strain>
    </source>
</reference>
<dbReference type="InterPro" id="IPR041577">
    <property type="entry name" value="RT_RNaseH_2"/>
</dbReference>
<dbReference type="Pfam" id="PF00078">
    <property type="entry name" value="RVT_1"/>
    <property type="match status" value="1"/>
</dbReference>
<evidence type="ECO:0000256" key="1">
    <source>
        <dbReference type="ARBA" id="ARBA00023268"/>
    </source>
</evidence>